<keyword evidence="4" id="KW-0496">Mitochondrion</keyword>
<accession>A0A9W8B3C3</accession>
<keyword evidence="7" id="KW-1185">Reference proteome</keyword>
<dbReference type="Pfam" id="PF15786">
    <property type="entry name" value="PET117"/>
    <property type="match status" value="1"/>
</dbReference>
<sequence length="76" mass="8845">MSRGGRIALATSLVFSAAVIYGVHYMQWKERQTMHYGVIKDDERMQRKRQNQAELEAQRQLQAELEKEQPVSRPAV</sequence>
<dbReference type="InterPro" id="IPR031568">
    <property type="entry name" value="Pet117"/>
</dbReference>
<feature type="compositionally biased region" description="Low complexity" evidence="5">
    <location>
        <begin position="52"/>
        <end position="63"/>
    </location>
</feature>
<comment type="similarity">
    <text evidence="2">Belongs to the PET117 family.</text>
</comment>
<evidence type="ECO:0000256" key="2">
    <source>
        <dbReference type="ARBA" id="ARBA00008197"/>
    </source>
</evidence>
<evidence type="ECO:0000256" key="1">
    <source>
        <dbReference type="ARBA" id="ARBA00004173"/>
    </source>
</evidence>
<evidence type="ECO:0000256" key="4">
    <source>
        <dbReference type="ARBA" id="ARBA00023128"/>
    </source>
</evidence>
<name>A0A9W8B3C3_9FUNG</name>
<dbReference type="Proteomes" id="UP001151582">
    <property type="component" value="Unassembled WGS sequence"/>
</dbReference>
<evidence type="ECO:0000313" key="6">
    <source>
        <dbReference type="EMBL" id="KAJ1981590.1"/>
    </source>
</evidence>
<comment type="caution">
    <text evidence="6">The sequence shown here is derived from an EMBL/GenBank/DDBJ whole genome shotgun (WGS) entry which is preliminary data.</text>
</comment>
<reference evidence="6" key="1">
    <citation type="submission" date="2022-07" db="EMBL/GenBank/DDBJ databases">
        <title>Phylogenomic reconstructions and comparative analyses of Kickxellomycotina fungi.</title>
        <authorList>
            <person name="Reynolds N.K."/>
            <person name="Stajich J.E."/>
            <person name="Barry K."/>
            <person name="Grigoriev I.V."/>
            <person name="Crous P."/>
            <person name="Smith M.E."/>
        </authorList>
    </citation>
    <scope>NUCLEOTIDE SEQUENCE</scope>
    <source>
        <strain evidence="6">RSA 567</strain>
    </source>
</reference>
<dbReference type="PANTHER" id="PTHR28163:SF1">
    <property type="entry name" value="PROTEIN PET117 HOMOLOG, MITOCHONDRIAL"/>
    <property type="match status" value="1"/>
</dbReference>
<protein>
    <recommendedName>
        <fullName evidence="8">Cytochrome c oxidase assembly protein</fullName>
    </recommendedName>
</protein>
<dbReference type="PANTHER" id="PTHR28163">
    <property type="entry name" value="PROTEIN PET117 HOMOLOG, MITOCHONDRIAL"/>
    <property type="match status" value="1"/>
</dbReference>
<evidence type="ECO:0000313" key="7">
    <source>
        <dbReference type="Proteomes" id="UP001151582"/>
    </source>
</evidence>
<comment type="subcellular location">
    <subcellularLocation>
        <location evidence="1">Mitochondrion</location>
    </subcellularLocation>
</comment>
<keyword evidence="3" id="KW-0809">Transit peptide</keyword>
<evidence type="ECO:0000256" key="5">
    <source>
        <dbReference type="SAM" id="MobiDB-lite"/>
    </source>
</evidence>
<dbReference type="GO" id="GO:0033617">
    <property type="term" value="P:mitochondrial respiratory chain complex IV assembly"/>
    <property type="evidence" value="ECO:0007669"/>
    <property type="project" value="TreeGrafter"/>
</dbReference>
<feature type="region of interest" description="Disordered" evidence="5">
    <location>
        <begin position="47"/>
        <end position="76"/>
    </location>
</feature>
<evidence type="ECO:0008006" key="8">
    <source>
        <dbReference type="Google" id="ProtNLM"/>
    </source>
</evidence>
<dbReference type="OrthoDB" id="76305at2759"/>
<dbReference type="GO" id="GO:0005739">
    <property type="term" value="C:mitochondrion"/>
    <property type="evidence" value="ECO:0007669"/>
    <property type="project" value="UniProtKB-SubCell"/>
</dbReference>
<gene>
    <name evidence="6" type="ORF">H4R34_002014</name>
</gene>
<proteinExistence type="inferred from homology"/>
<organism evidence="6 7">
    <name type="scientific">Dimargaris verticillata</name>
    <dbReference type="NCBI Taxonomy" id="2761393"/>
    <lineage>
        <taxon>Eukaryota</taxon>
        <taxon>Fungi</taxon>
        <taxon>Fungi incertae sedis</taxon>
        <taxon>Zoopagomycota</taxon>
        <taxon>Kickxellomycotina</taxon>
        <taxon>Dimargaritomycetes</taxon>
        <taxon>Dimargaritales</taxon>
        <taxon>Dimargaritaceae</taxon>
        <taxon>Dimargaris</taxon>
    </lineage>
</organism>
<dbReference type="EMBL" id="JANBQB010000119">
    <property type="protein sequence ID" value="KAJ1981590.1"/>
    <property type="molecule type" value="Genomic_DNA"/>
</dbReference>
<dbReference type="AlphaFoldDB" id="A0A9W8B3C3"/>
<evidence type="ECO:0000256" key="3">
    <source>
        <dbReference type="ARBA" id="ARBA00022946"/>
    </source>
</evidence>